<sequence length="362" mass="41961">MNEIIKKKLLDKNELLINMVIERARRDFLDDIAIIGLTGSFSTGDFHDKSDLDLIIINNTERGWGISDCFILDDVGYDIYCTPWDTRIYEQSILERPDVACLIDLKVLYYAKPEDLEKLNDFRQKALDALAEPIGEACLNRAKKWIDLAKQAYCDTMLGDNIGSVRYASADVLYHLVNALVSMNNTYIKRGIKRYLEEICSYRYVPDDLESLYMSIIEAHTIEDIRSASFNMLNSVTRLHSKMCDNFIVKPAPTFNNLRGTYEELWCNYRNKILNSVTTNDASYAFLSAFGAQGYLDEMTAQKGTRKFDLMQYFDASDLPVVKEKFLEMMEEYVDEYNKVGREVEHFKTFEQLYAHYINPLK</sequence>
<organism evidence="2 3">
    <name type="scientific">Paenibacillus montaniterrae</name>
    <dbReference type="NCBI Taxonomy" id="429341"/>
    <lineage>
        <taxon>Bacteria</taxon>
        <taxon>Bacillati</taxon>
        <taxon>Bacillota</taxon>
        <taxon>Bacilli</taxon>
        <taxon>Bacillales</taxon>
        <taxon>Paenibacillaceae</taxon>
        <taxon>Paenibacillus</taxon>
    </lineage>
</organism>
<dbReference type="GO" id="GO:0016779">
    <property type="term" value="F:nucleotidyltransferase activity"/>
    <property type="evidence" value="ECO:0007669"/>
    <property type="project" value="InterPro"/>
</dbReference>
<proteinExistence type="predicted"/>
<comment type="caution">
    <text evidence="2">The sequence shown here is derived from an EMBL/GenBank/DDBJ whole genome shotgun (WGS) entry which is preliminary data.</text>
</comment>
<evidence type="ECO:0000313" key="2">
    <source>
        <dbReference type="EMBL" id="GIP14709.1"/>
    </source>
</evidence>
<accession>A0A920CX54</accession>
<evidence type="ECO:0000259" key="1">
    <source>
        <dbReference type="Pfam" id="PF01909"/>
    </source>
</evidence>
<dbReference type="EMBL" id="BOSE01000001">
    <property type="protein sequence ID" value="GIP14709.1"/>
    <property type="molecule type" value="Genomic_DNA"/>
</dbReference>
<dbReference type="InterPro" id="IPR002934">
    <property type="entry name" value="Polymerase_NTP_transf_dom"/>
</dbReference>
<dbReference type="InterPro" id="IPR043519">
    <property type="entry name" value="NT_sf"/>
</dbReference>
<name>A0A920CX54_9BACL</name>
<gene>
    <name evidence="2" type="ORF">J40TS1_03510</name>
</gene>
<feature type="domain" description="Polymerase nucleotidyl transferase" evidence="1">
    <location>
        <begin position="21"/>
        <end position="61"/>
    </location>
</feature>
<dbReference type="AlphaFoldDB" id="A0A920CX54"/>
<dbReference type="RefSeq" id="WP_213512917.1">
    <property type="nucleotide sequence ID" value="NZ_BOSE01000001.1"/>
</dbReference>
<reference evidence="2" key="1">
    <citation type="submission" date="2021-03" db="EMBL/GenBank/DDBJ databases">
        <title>Antimicrobial resistance genes in bacteria isolated from Japanese honey, and their potential for conferring macrolide and lincosamide resistance in the American foulbrood pathogen Paenibacillus larvae.</title>
        <authorList>
            <person name="Okamoto M."/>
            <person name="Kumagai M."/>
            <person name="Kanamori H."/>
            <person name="Takamatsu D."/>
        </authorList>
    </citation>
    <scope>NUCLEOTIDE SEQUENCE</scope>
    <source>
        <strain evidence="2">J40TS1</strain>
    </source>
</reference>
<dbReference type="Gene3D" id="3.30.460.10">
    <property type="entry name" value="Beta Polymerase, domain 2"/>
    <property type="match status" value="1"/>
</dbReference>
<evidence type="ECO:0000313" key="3">
    <source>
        <dbReference type="Proteomes" id="UP000683139"/>
    </source>
</evidence>
<dbReference type="Proteomes" id="UP000683139">
    <property type="component" value="Unassembled WGS sequence"/>
</dbReference>
<keyword evidence="3" id="KW-1185">Reference proteome</keyword>
<dbReference type="CDD" id="cd05403">
    <property type="entry name" value="NT_KNTase_like"/>
    <property type="match status" value="1"/>
</dbReference>
<protein>
    <recommendedName>
        <fullName evidence="1">Polymerase nucleotidyl transferase domain-containing protein</fullName>
    </recommendedName>
</protein>
<dbReference type="Pfam" id="PF01909">
    <property type="entry name" value="NTP_transf_2"/>
    <property type="match status" value="1"/>
</dbReference>
<dbReference type="SUPFAM" id="SSF81301">
    <property type="entry name" value="Nucleotidyltransferase"/>
    <property type="match status" value="1"/>
</dbReference>